<evidence type="ECO:0000313" key="7">
    <source>
        <dbReference type="EMBL" id="SFF78458.1"/>
    </source>
</evidence>
<evidence type="ECO:0000256" key="3">
    <source>
        <dbReference type="ARBA" id="ARBA00022692"/>
    </source>
</evidence>
<dbReference type="Pfam" id="PF09678">
    <property type="entry name" value="Caa3_CtaG"/>
    <property type="match status" value="1"/>
</dbReference>
<keyword evidence="2" id="KW-1003">Cell membrane</keyword>
<keyword evidence="4 6" id="KW-1133">Transmembrane helix</keyword>
<dbReference type="EMBL" id="FOOI01000002">
    <property type="protein sequence ID" value="SFF78458.1"/>
    <property type="molecule type" value="Genomic_DNA"/>
</dbReference>
<feature type="transmembrane region" description="Helical" evidence="6">
    <location>
        <begin position="40"/>
        <end position="59"/>
    </location>
</feature>
<dbReference type="RefSeq" id="WP_237768576.1">
    <property type="nucleotide sequence ID" value="NZ_FOOI01000002.1"/>
</dbReference>
<dbReference type="GO" id="GO:0005886">
    <property type="term" value="C:plasma membrane"/>
    <property type="evidence" value="ECO:0007669"/>
    <property type="project" value="UniProtKB-SubCell"/>
</dbReference>
<evidence type="ECO:0000256" key="5">
    <source>
        <dbReference type="ARBA" id="ARBA00023136"/>
    </source>
</evidence>
<dbReference type="Proteomes" id="UP000199052">
    <property type="component" value="Unassembled WGS sequence"/>
</dbReference>
<feature type="transmembrane region" description="Helical" evidence="6">
    <location>
        <begin position="112"/>
        <end position="133"/>
    </location>
</feature>
<evidence type="ECO:0000313" key="8">
    <source>
        <dbReference type="Proteomes" id="UP000199052"/>
    </source>
</evidence>
<accession>A0A1I2LIS6</accession>
<dbReference type="STRING" id="504797.SAMN05421678_102139"/>
<evidence type="ECO:0000256" key="4">
    <source>
        <dbReference type="ARBA" id="ARBA00022989"/>
    </source>
</evidence>
<proteinExistence type="predicted"/>
<name>A0A1I2LIS6_9ACTN</name>
<reference evidence="7 8" key="1">
    <citation type="submission" date="2016-10" db="EMBL/GenBank/DDBJ databases">
        <authorList>
            <person name="de Groot N.N."/>
        </authorList>
    </citation>
    <scope>NUCLEOTIDE SEQUENCE [LARGE SCALE GENOMIC DNA]</scope>
    <source>
        <strain evidence="7 8">CPCC 202808</strain>
    </source>
</reference>
<feature type="transmembrane region" description="Helical" evidence="6">
    <location>
        <begin position="80"/>
        <end position="100"/>
    </location>
</feature>
<evidence type="ECO:0000256" key="2">
    <source>
        <dbReference type="ARBA" id="ARBA00022475"/>
    </source>
</evidence>
<comment type="subcellular location">
    <subcellularLocation>
        <location evidence="1">Cell membrane</location>
        <topology evidence="1">Multi-pass membrane protein</topology>
    </subcellularLocation>
</comment>
<keyword evidence="5 6" id="KW-0472">Membrane</keyword>
<keyword evidence="3 6" id="KW-0812">Transmembrane</keyword>
<dbReference type="InterPro" id="IPR019108">
    <property type="entry name" value="Caa3_assmbl_CtaG-rel"/>
</dbReference>
<evidence type="ECO:0000256" key="6">
    <source>
        <dbReference type="SAM" id="Phobius"/>
    </source>
</evidence>
<gene>
    <name evidence="7" type="ORF">SAMN05421678_102139</name>
</gene>
<organism evidence="7 8">
    <name type="scientific">Actinopolymorpha cephalotaxi</name>
    <dbReference type="NCBI Taxonomy" id="504797"/>
    <lineage>
        <taxon>Bacteria</taxon>
        <taxon>Bacillati</taxon>
        <taxon>Actinomycetota</taxon>
        <taxon>Actinomycetes</taxon>
        <taxon>Propionibacteriales</taxon>
        <taxon>Actinopolymorphaceae</taxon>
        <taxon>Actinopolymorpha</taxon>
    </lineage>
</organism>
<protein>
    <submittedName>
        <fullName evidence="7">Putative membrane protein</fullName>
    </submittedName>
</protein>
<dbReference type="AlphaFoldDB" id="A0A1I2LIS6"/>
<evidence type="ECO:0000256" key="1">
    <source>
        <dbReference type="ARBA" id="ARBA00004651"/>
    </source>
</evidence>
<sequence>MAGLAGLLATMTPVLTLTPLTPLMPPEATFPAHVVRHLVLAMLAPLLLALSAPVTLALRTLTAEARLLLLAVLHSRVVRVLTRAPVVLVLEVGGMYAYYLTPLFAAAGRQSALGLLVDVHMVLAGCLLAWYVAGRDPMPAGPPRVPPRSCCCSPPAVTTYSPN</sequence>